<protein>
    <submittedName>
        <fullName evidence="1">Uncharacterized protein</fullName>
    </submittedName>
</protein>
<accession>A0A6J5KMH0</accession>
<organism evidence="1">
    <name type="scientific">uncultured Caudovirales phage</name>
    <dbReference type="NCBI Taxonomy" id="2100421"/>
    <lineage>
        <taxon>Viruses</taxon>
        <taxon>Duplodnaviria</taxon>
        <taxon>Heunggongvirae</taxon>
        <taxon>Uroviricota</taxon>
        <taxon>Caudoviricetes</taxon>
        <taxon>Peduoviridae</taxon>
        <taxon>Maltschvirus</taxon>
        <taxon>Maltschvirus maltsch</taxon>
    </lineage>
</organism>
<evidence type="ECO:0000313" key="1">
    <source>
        <dbReference type="EMBL" id="CAB4122981.1"/>
    </source>
</evidence>
<reference evidence="1" key="1">
    <citation type="submission" date="2020-04" db="EMBL/GenBank/DDBJ databases">
        <authorList>
            <person name="Chiriac C."/>
            <person name="Salcher M."/>
            <person name="Ghai R."/>
            <person name="Kavagutti S V."/>
        </authorList>
    </citation>
    <scope>NUCLEOTIDE SEQUENCE</scope>
</reference>
<sequence length="68" mass="8100">MDFLRYNSLPRMANWIIEYSRDRYYQEGCDLPYTTPQLVDIEQVNPYDTIFVKVDLLESSGLWSTTNN</sequence>
<proteinExistence type="predicted"/>
<dbReference type="EMBL" id="LR796167">
    <property type="protein sequence ID" value="CAB4122981.1"/>
    <property type="molecule type" value="Genomic_DNA"/>
</dbReference>
<name>A0A6J5KMH0_9CAUD</name>
<gene>
    <name evidence="1" type="ORF">UFOVP29_140</name>
</gene>